<evidence type="ECO:0000313" key="1">
    <source>
        <dbReference type="EMBL" id="SVD57106.1"/>
    </source>
</evidence>
<proteinExistence type="predicted"/>
<gene>
    <name evidence="1" type="ORF">METZ01_LOCUS409960</name>
</gene>
<name>A0A382WDW7_9ZZZZ</name>
<sequence>MTKNNLKVVKSTKNQELENKEKNKALEAAISQITDNFGKGSVMKLGQQT</sequence>
<organism evidence="1">
    <name type="scientific">marine metagenome</name>
    <dbReference type="NCBI Taxonomy" id="408172"/>
    <lineage>
        <taxon>unclassified sequences</taxon>
        <taxon>metagenomes</taxon>
        <taxon>ecological metagenomes</taxon>
    </lineage>
</organism>
<reference evidence="1" key="1">
    <citation type="submission" date="2018-05" db="EMBL/GenBank/DDBJ databases">
        <authorList>
            <person name="Lanie J.A."/>
            <person name="Ng W.-L."/>
            <person name="Kazmierczak K.M."/>
            <person name="Andrzejewski T.M."/>
            <person name="Davidsen T.M."/>
            <person name="Wayne K.J."/>
            <person name="Tettelin H."/>
            <person name="Glass J.I."/>
            <person name="Rusch D."/>
            <person name="Podicherti R."/>
            <person name="Tsui H.-C.T."/>
            <person name="Winkler M.E."/>
        </authorList>
    </citation>
    <scope>NUCLEOTIDE SEQUENCE</scope>
</reference>
<dbReference type="EMBL" id="UINC01159165">
    <property type="protein sequence ID" value="SVD57106.1"/>
    <property type="molecule type" value="Genomic_DNA"/>
</dbReference>
<evidence type="ECO:0008006" key="2">
    <source>
        <dbReference type="Google" id="ProtNLM"/>
    </source>
</evidence>
<dbReference type="AlphaFoldDB" id="A0A382WDW7"/>
<accession>A0A382WDW7</accession>
<protein>
    <recommendedName>
        <fullName evidence="2">RecA family profile 1 domain-containing protein</fullName>
    </recommendedName>
</protein>
<feature type="non-terminal residue" evidence="1">
    <location>
        <position position="49"/>
    </location>
</feature>